<keyword evidence="2" id="KW-1185">Reference proteome</keyword>
<dbReference type="EMBL" id="BPLR01002730">
    <property type="protein sequence ID" value="GIX77203.1"/>
    <property type="molecule type" value="Genomic_DNA"/>
</dbReference>
<dbReference type="AlphaFoldDB" id="A0AAV4MXS2"/>
<dbReference type="Proteomes" id="UP001054945">
    <property type="component" value="Unassembled WGS sequence"/>
</dbReference>
<proteinExistence type="predicted"/>
<accession>A0AAV4MXS2</accession>
<sequence length="93" mass="10180">MDRDWLRRSTCTPGREGGCETSGLASILSSRVIAAWWGNGSGAVAGSWPSATLVEFSGGSGWKCTGTCSVQCREQERKWCACPERERNRLDYC</sequence>
<reference evidence="1 2" key="1">
    <citation type="submission" date="2021-06" db="EMBL/GenBank/DDBJ databases">
        <title>Caerostris extrusa draft genome.</title>
        <authorList>
            <person name="Kono N."/>
            <person name="Arakawa K."/>
        </authorList>
    </citation>
    <scope>NUCLEOTIDE SEQUENCE [LARGE SCALE GENOMIC DNA]</scope>
</reference>
<comment type="caution">
    <text evidence="1">The sequence shown here is derived from an EMBL/GenBank/DDBJ whole genome shotgun (WGS) entry which is preliminary data.</text>
</comment>
<evidence type="ECO:0000313" key="1">
    <source>
        <dbReference type="EMBL" id="GIX77203.1"/>
    </source>
</evidence>
<name>A0AAV4MXS2_CAEEX</name>
<organism evidence="1 2">
    <name type="scientific">Caerostris extrusa</name>
    <name type="common">Bark spider</name>
    <name type="synonym">Caerostris bankana</name>
    <dbReference type="NCBI Taxonomy" id="172846"/>
    <lineage>
        <taxon>Eukaryota</taxon>
        <taxon>Metazoa</taxon>
        <taxon>Ecdysozoa</taxon>
        <taxon>Arthropoda</taxon>
        <taxon>Chelicerata</taxon>
        <taxon>Arachnida</taxon>
        <taxon>Araneae</taxon>
        <taxon>Araneomorphae</taxon>
        <taxon>Entelegynae</taxon>
        <taxon>Araneoidea</taxon>
        <taxon>Araneidae</taxon>
        <taxon>Caerostris</taxon>
    </lineage>
</organism>
<protein>
    <submittedName>
        <fullName evidence="1">Uncharacterized protein</fullName>
    </submittedName>
</protein>
<gene>
    <name evidence="1" type="ORF">CEXT_631001</name>
</gene>
<evidence type="ECO:0000313" key="2">
    <source>
        <dbReference type="Proteomes" id="UP001054945"/>
    </source>
</evidence>